<dbReference type="Gene3D" id="3.40.50.1110">
    <property type="entry name" value="SGNH hydrolase"/>
    <property type="match status" value="1"/>
</dbReference>
<gene>
    <name evidence="1" type="ORF">A8950_1646</name>
</gene>
<dbReference type="GO" id="GO:0016788">
    <property type="term" value="F:hydrolase activity, acting on ester bonds"/>
    <property type="evidence" value="ECO:0007669"/>
    <property type="project" value="UniProtKB-ARBA"/>
</dbReference>
<dbReference type="InterPro" id="IPR036514">
    <property type="entry name" value="SGNH_hydro_sf"/>
</dbReference>
<accession>A0A4V3DEW1</accession>
<keyword evidence="2" id="KW-1185">Reference proteome</keyword>
<sequence length="387" mass="41930">MMRSALRTTIIGGSNTVMQPGYLGQLVTMSAQRGVPLEIVADLAIGGTTSAFGLYQLKTSAALEQSDLLLIEYVINDAFIYGDERRQFRHWARLYEGIIRHALARNPKLRICTLIFGARNGSWLSSVPAIDAGIHYISDYYGTDCIDLSRALMRRFGREVVSDAGFYADQGHYARPVVTGLVADLAAEAIQRLAAGRWQEMPTAGLPPAIDPDHFAAAEVIDAATLFAAARDAGMAAYHNRRFSLDAVDLAEHEVSLTLEGGLLLGIFHVSEPQTAPLALYRNEMGYACSLLKGGVRDGKFKFLAAMLPCEFLYGADLLKPLGVETIRLGRAMAGDALKPHIAKDNVAQDAAAESSQRLPLMGILHSGKRLDLAIRRRDTGAALAAE</sequence>
<evidence type="ECO:0000313" key="1">
    <source>
        <dbReference type="EMBL" id="TDQ83360.1"/>
    </source>
</evidence>
<dbReference type="SUPFAM" id="SSF52266">
    <property type="entry name" value="SGNH hydrolase"/>
    <property type="match status" value="1"/>
</dbReference>
<dbReference type="AlphaFoldDB" id="A0A4V3DEW1"/>
<evidence type="ECO:0008006" key="3">
    <source>
        <dbReference type="Google" id="ProtNLM"/>
    </source>
</evidence>
<comment type="caution">
    <text evidence="1">The sequence shown here is derived from an EMBL/GenBank/DDBJ whole genome shotgun (WGS) entry which is preliminary data.</text>
</comment>
<reference evidence="1 2" key="1">
    <citation type="submission" date="2019-03" db="EMBL/GenBank/DDBJ databases">
        <title>Genomic Encyclopedia of Type Strains, Phase III (KMG-III): the genomes of soil and plant-associated and newly described type strains.</title>
        <authorList>
            <person name="Whitman W."/>
        </authorList>
    </citation>
    <scope>NUCLEOTIDE SEQUENCE [LARGE SCALE GENOMIC DNA]</scope>
    <source>
        <strain evidence="1 2">CGMCC 1.7660</strain>
    </source>
</reference>
<proteinExistence type="predicted"/>
<name>A0A4V3DEW1_9PROT</name>
<evidence type="ECO:0000313" key="2">
    <source>
        <dbReference type="Proteomes" id="UP000295783"/>
    </source>
</evidence>
<dbReference type="Proteomes" id="UP000295783">
    <property type="component" value="Unassembled WGS sequence"/>
</dbReference>
<protein>
    <recommendedName>
        <fullName evidence="3">GDSL-like lipase/acylhydrolase family protein</fullName>
    </recommendedName>
</protein>
<dbReference type="RefSeq" id="WP_208109791.1">
    <property type="nucleotide sequence ID" value="NZ_SNYW01000007.1"/>
</dbReference>
<dbReference type="EMBL" id="SNYW01000007">
    <property type="protein sequence ID" value="TDQ83360.1"/>
    <property type="molecule type" value="Genomic_DNA"/>
</dbReference>
<organism evidence="1 2">
    <name type="scientific">Dongia mobilis</name>
    <dbReference type="NCBI Taxonomy" id="578943"/>
    <lineage>
        <taxon>Bacteria</taxon>
        <taxon>Pseudomonadati</taxon>
        <taxon>Pseudomonadota</taxon>
        <taxon>Alphaproteobacteria</taxon>
        <taxon>Rhodospirillales</taxon>
        <taxon>Dongiaceae</taxon>
        <taxon>Dongia</taxon>
    </lineage>
</organism>